<feature type="region of interest" description="Disordered" evidence="5">
    <location>
        <begin position="510"/>
        <end position="542"/>
    </location>
</feature>
<feature type="domain" description="Major facilitator superfamily (MFS) profile" evidence="7">
    <location>
        <begin position="17"/>
        <end position="509"/>
    </location>
</feature>
<dbReference type="Gene3D" id="1.20.1720.10">
    <property type="entry name" value="Multidrug resistance protein D"/>
    <property type="match status" value="1"/>
</dbReference>
<feature type="transmembrane region" description="Helical" evidence="6">
    <location>
        <begin position="364"/>
        <end position="387"/>
    </location>
</feature>
<dbReference type="PANTHER" id="PTHR42718">
    <property type="entry name" value="MAJOR FACILITATOR SUPERFAMILY MULTIDRUG TRANSPORTER MFSC"/>
    <property type="match status" value="1"/>
</dbReference>
<feature type="transmembrane region" description="Helical" evidence="6">
    <location>
        <begin position="142"/>
        <end position="161"/>
    </location>
</feature>
<dbReference type="PRINTS" id="PR01036">
    <property type="entry name" value="TCRTETB"/>
</dbReference>
<accession>A0A2G3PIB4</accession>
<feature type="transmembrane region" description="Helical" evidence="6">
    <location>
        <begin position="308"/>
        <end position="325"/>
    </location>
</feature>
<feature type="transmembrane region" description="Helical" evidence="6">
    <location>
        <begin position="108"/>
        <end position="130"/>
    </location>
</feature>
<keyword evidence="2 6" id="KW-0812">Transmembrane</keyword>
<evidence type="ECO:0000256" key="6">
    <source>
        <dbReference type="SAM" id="Phobius"/>
    </source>
</evidence>
<dbReference type="PANTHER" id="PTHR42718:SF42">
    <property type="entry name" value="EXPORT PROTEIN"/>
    <property type="match status" value="1"/>
</dbReference>
<dbReference type="InterPro" id="IPR011701">
    <property type="entry name" value="MFS"/>
</dbReference>
<evidence type="ECO:0000256" key="1">
    <source>
        <dbReference type="ARBA" id="ARBA00004651"/>
    </source>
</evidence>
<dbReference type="Proteomes" id="UP000225108">
    <property type="component" value="Unassembled WGS sequence"/>
</dbReference>
<feature type="transmembrane region" description="Helical" evidence="6">
    <location>
        <begin position="203"/>
        <end position="223"/>
    </location>
</feature>
<evidence type="ECO:0000256" key="4">
    <source>
        <dbReference type="ARBA" id="ARBA00023136"/>
    </source>
</evidence>
<evidence type="ECO:0000256" key="3">
    <source>
        <dbReference type="ARBA" id="ARBA00022989"/>
    </source>
</evidence>
<protein>
    <submittedName>
        <fullName evidence="8">MFS transporter</fullName>
    </submittedName>
</protein>
<reference evidence="8 9" key="1">
    <citation type="submission" date="2017-10" db="EMBL/GenBank/DDBJ databases">
        <title>The draft genome sequence of Williamsia sp. BULT 1.1 isolated from the semi-arid grassland soils from South Africa.</title>
        <authorList>
            <person name="Kabwe M.H."/>
            <person name="Govender N."/>
            <person name="Mutseka Lunga P."/>
            <person name="Vikram S."/>
            <person name="Makhalanyane T.P."/>
        </authorList>
    </citation>
    <scope>NUCLEOTIDE SEQUENCE [LARGE SCALE GENOMIC DNA]</scope>
    <source>
        <strain evidence="8 9">BULT 1.1</strain>
    </source>
</reference>
<feature type="transmembrane region" description="Helical" evidence="6">
    <location>
        <begin position="53"/>
        <end position="71"/>
    </location>
</feature>
<feature type="transmembrane region" description="Helical" evidence="6">
    <location>
        <begin position="229"/>
        <end position="251"/>
    </location>
</feature>
<organism evidence="8 9">
    <name type="scientific">Williamsia marianensis</name>
    <dbReference type="NCBI Taxonomy" id="85044"/>
    <lineage>
        <taxon>Bacteria</taxon>
        <taxon>Bacillati</taxon>
        <taxon>Actinomycetota</taxon>
        <taxon>Actinomycetes</taxon>
        <taxon>Mycobacteriales</taxon>
        <taxon>Nocardiaceae</taxon>
        <taxon>Williamsia</taxon>
    </lineage>
</organism>
<dbReference type="SUPFAM" id="SSF103473">
    <property type="entry name" value="MFS general substrate transporter"/>
    <property type="match status" value="1"/>
</dbReference>
<evidence type="ECO:0000256" key="5">
    <source>
        <dbReference type="SAM" id="MobiDB-lite"/>
    </source>
</evidence>
<name>A0A2G3PIB4_WILMA</name>
<dbReference type="RefSeq" id="WP_099384697.1">
    <property type="nucleotide sequence ID" value="NZ_PEBD01000011.1"/>
</dbReference>
<keyword evidence="3 6" id="KW-1133">Transmembrane helix</keyword>
<evidence type="ECO:0000256" key="2">
    <source>
        <dbReference type="ARBA" id="ARBA00022692"/>
    </source>
</evidence>
<evidence type="ECO:0000313" key="9">
    <source>
        <dbReference type="Proteomes" id="UP000225108"/>
    </source>
</evidence>
<feature type="transmembrane region" description="Helical" evidence="6">
    <location>
        <begin position="483"/>
        <end position="505"/>
    </location>
</feature>
<dbReference type="EMBL" id="PEBD01000011">
    <property type="protein sequence ID" value="PHV64852.1"/>
    <property type="molecule type" value="Genomic_DNA"/>
</dbReference>
<dbReference type="GO" id="GO:0022857">
    <property type="term" value="F:transmembrane transporter activity"/>
    <property type="evidence" value="ECO:0007669"/>
    <property type="project" value="InterPro"/>
</dbReference>
<dbReference type="InterPro" id="IPR020846">
    <property type="entry name" value="MFS_dom"/>
</dbReference>
<feature type="transmembrane region" description="Helical" evidence="6">
    <location>
        <begin position="167"/>
        <end position="191"/>
    </location>
</feature>
<dbReference type="AlphaFoldDB" id="A0A2G3PIB4"/>
<evidence type="ECO:0000313" key="8">
    <source>
        <dbReference type="EMBL" id="PHV64852.1"/>
    </source>
</evidence>
<evidence type="ECO:0000259" key="7">
    <source>
        <dbReference type="PROSITE" id="PS50850"/>
    </source>
</evidence>
<feature type="transmembrane region" description="Helical" evidence="6">
    <location>
        <begin position="332"/>
        <end position="352"/>
    </location>
</feature>
<comment type="caution">
    <text evidence="8">The sequence shown here is derived from an EMBL/GenBank/DDBJ whole genome shotgun (WGS) entry which is preliminary data.</text>
</comment>
<gene>
    <name evidence="8" type="ORF">CSW57_21505</name>
</gene>
<dbReference type="PROSITE" id="PS50850">
    <property type="entry name" value="MFS"/>
    <property type="match status" value="1"/>
</dbReference>
<dbReference type="Pfam" id="PF07690">
    <property type="entry name" value="MFS_1"/>
    <property type="match status" value="1"/>
</dbReference>
<feature type="compositionally biased region" description="Polar residues" evidence="5">
    <location>
        <begin position="526"/>
        <end position="536"/>
    </location>
</feature>
<feature type="transmembrane region" description="Helical" evidence="6">
    <location>
        <begin position="83"/>
        <end position="102"/>
    </location>
</feature>
<dbReference type="InterPro" id="IPR036259">
    <property type="entry name" value="MFS_trans_sf"/>
</dbReference>
<dbReference type="CDD" id="cd17321">
    <property type="entry name" value="MFS_MMR_MDR_like"/>
    <property type="match status" value="1"/>
</dbReference>
<keyword evidence="4 6" id="KW-0472">Membrane</keyword>
<dbReference type="GO" id="GO:0005886">
    <property type="term" value="C:plasma membrane"/>
    <property type="evidence" value="ECO:0007669"/>
    <property type="project" value="UniProtKB-SubCell"/>
</dbReference>
<feature type="transmembrane region" description="Helical" evidence="6">
    <location>
        <begin position="271"/>
        <end position="296"/>
    </location>
</feature>
<sequence length="542" mass="55753">MLTFRQSLNRSVNKTAVLITLCLAVFVVNVSTTIINIALPTLATEIGASTRDLLWIVDAFNLAFAALVLAGGSLSDRFGRRPMLLIGLGVFLIASVGGALSSDSTTLIAWRAVAGVAAAMVYPVTLSILANVFTERSERVKALGLWGAATGLSVAVGPVVGGALLESFWWGSILIFNGAAAAATLLFALRFVPDSRDPATPPLDYVGLVLSTVALGTLVYSIIEAPDRGWAAVPTLVGFSVATTILVVFVLHEIRVEHPMLDVRLFTNLRFTAVSGAVTSAFFALFGFIFLVTQYFQSVRDYGALETGVRMLPVAGSIAVASLLGPRLAVLIGSKVVVALGLVSLSAAFGWASTLSIDTGYWTIVGQMVLLGAGIGLTSTPATEAIMGVVSPEKAGMGSAVNDATRELGGTLGVAVIGSVALSVYRDHLQPDSLPEPLREPARESVGAALAASQQAAATLGQLGADVGARLADTARLSFVDGFTTGCVVAGAVTAVAAVLTLIYLPAHPTAPAAGGGPDDKKPSTRPENPTASNPGSPVELL</sequence>
<dbReference type="Gene3D" id="1.20.1250.20">
    <property type="entry name" value="MFS general substrate transporter like domains"/>
    <property type="match status" value="1"/>
</dbReference>
<proteinExistence type="predicted"/>
<comment type="subcellular location">
    <subcellularLocation>
        <location evidence="1">Cell membrane</location>
        <topology evidence="1">Multi-pass membrane protein</topology>
    </subcellularLocation>
</comment>